<evidence type="ECO:0000313" key="1">
    <source>
        <dbReference type="EMBL" id="GBP90214.1"/>
    </source>
</evidence>
<comment type="caution">
    <text evidence="1">The sequence shown here is derived from an EMBL/GenBank/DDBJ whole genome shotgun (WGS) entry which is preliminary data.</text>
</comment>
<proteinExistence type="predicted"/>
<evidence type="ECO:0000313" key="2">
    <source>
        <dbReference type="Proteomes" id="UP000299102"/>
    </source>
</evidence>
<protein>
    <submittedName>
        <fullName evidence="1">Uncharacterized protein</fullName>
    </submittedName>
</protein>
<gene>
    <name evidence="1" type="ORF">EVAR_49738_1</name>
</gene>
<dbReference type="AlphaFoldDB" id="A0A4C1ZSR4"/>
<reference evidence="1 2" key="1">
    <citation type="journal article" date="2019" name="Commun. Biol.">
        <title>The bagworm genome reveals a unique fibroin gene that provides high tensile strength.</title>
        <authorList>
            <person name="Kono N."/>
            <person name="Nakamura H."/>
            <person name="Ohtoshi R."/>
            <person name="Tomita M."/>
            <person name="Numata K."/>
            <person name="Arakawa K."/>
        </authorList>
    </citation>
    <scope>NUCLEOTIDE SEQUENCE [LARGE SCALE GENOMIC DNA]</scope>
</reference>
<sequence>MRPLKLLPPRSGGRRTRRVQFSFYHICRRYKCAHAVNDRTLNFRVAGCEDESLVDDGATADVTAKETQRRHVQEVSLSERALLQQRPRNSSEVLHLR</sequence>
<accession>A0A4C1ZSR4</accession>
<dbReference type="EMBL" id="BGZK01002066">
    <property type="protein sequence ID" value="GBP90214.1"/>
    <property type="molecule type" value="Genomic_DNA"/>
</dbReference>
<organism evidence="1 2">
    <name type="scientific">Eumeta variegata</name>
    <name type="common">Bagworm moth</name>
    <name type="synonym">Eumeta japonica</name>
    <dbReference type="NCBI Taxonomy" id="151549"/>
    <lineage>
        <taxon>Eukaryota</taxon>
        <taxon>Metazoa</taxon>
        <taxon>Ecdysozoa</taxon>
        <taxon>Arthropoda</taxon>
        <taxon>Hexapoda</taxon>
        <taxon>Insecta</taxon>
        <taxon>Pterygota</taxon>
        <taxon>Neoptera</taxon>
        <taxon>Endopterygota</taxon>
        <taxon>Lepidoptera</taxon>
        <taxon>Glossata</taxon>
        <taxon>Ditrysia</taxon>
        <taxon>Tineoidea</taxon>
        <taxon>Psychidae</taxon>
        <taxon>Oiketicinae</taxon>
        <taxon>Eumeta</taxon>
    </lineage>
</organism>
<keyword evidence="2" id="KW-1185">Reference proteome</keyword>
<dbReference type="Proteomes" id="UP000299102">
    <property type="component" value="Unassembled WGS sequence"/>
</dbReference>
<name>A0A4C1ZSR4_EUMVA</name>